<sequence length="480" mass="54216">MVDLPIELWDSIASQTTRRYLLNLALVSAILLNVSRRALVRKVLLDGYEKASYEQILMFLEKHNLAGLVHDLTVRGFTIDAEASTIPFGAMTNLKRINVYDCASFCAPSETRDTLIHHIETTFKGLRSIRMRTTCMEPLPAQFASISGLHEITWEDRRRGLLSPALFSLLNTSCNSLQELTIWVRRDIQRSKDYFQLFSLHFPNLRSLSLGPGHHTRFVGLPPGGSVDVNKHGIRNAFSSFLTANHTLERLTLPVDSPMGPTLTYLQFAIPSPISTFLPNLVFLEAHPSLFAELARAKAPLFRTLEILSIQKTRNIYAVDAIDDMFDAFGILAAEVGQLPLRNLRLSFNKESPDVFQMFLKWMTISASIFPLLETMFSTTVPGENIADFPHFQHLRTISCTLGCYHVDRKDAGILVARCPSLKRLSVRTPYRVFKFSHNEVLSSTRISIYPPDDDQAEVEHGDTLQSAIEWSDEDSDDEE</sequence>
<evidence type="ECO:0000313" key="2">
    <source>
        <dbReference type="Proteomes" id="UP000567179"/>
    </source>
</evidence>
<name>A0A8H5F963_9AGAR</name>
<dbReference type="Proteomes" id="UP000567179">
    <property type="component" value="Unassembled WGS sequence"/>
</dbReference>
<protein>
    <recommendedName>
        <fullName evidence="3">F-box domain-containing protein</fullName>
    </recommendedName>
</protein>
<evidence type="ECO:0000313" key="1">
    <source>
        <dbReference type="EMBL" id="KAF5327808.1"/>
    </source>
</evidence>
<dbReference type="Gene3D" id="3.80.10.10">
    <property type="entry name" value="Ribonuclease Inhibitor"/>
    <property type="match status" value="1"/>
</dbReference>
<dbReference type="SUPFAM" id="SSF52047">
    <property type="entry name" value="RNI-like"/>
    <property type="match status" value="1"/>
</dbReference>
<accession>A0A8H5F963</accession>
<keyword evidence="2" id="KW-1185">Reference proteome</keyword>
<comment type="caution">
    <text evidence="1">The sequence shown here is derived from an EMBL/GenBank/DDBJ whole genome shotgun (WGS) entry which is preliminary data.</text>
</comment>
<evidence type="ECO:0008006" key="3">
    <source>
        <dbReference type="Google" id="ProtNLM"/>
    </source>
</evidence>
<reference evidence="1 2" key="1">
    <citation type="journal article" date="2020" name="ISME J.">
        <title>Uncovering the hidden diversity of litter-decomposition mechanisms in mushroom-forming fungi.</title>
        <authorList>
            <person name="Floudas D."/>
            <person name="Bentzer J."/>
            <person name="Ahren D."/>
            <person name="Johansson T."/>
            <person name="Persson P."/>
            <person name="Tunlid A."/>
        </authorList>
    </citation>
    <scope>NUCLEOTIDE SEQUENCE [LARGE SCALE GENOMIC DNA]</scope>
    <source>
        <strain evidence="1 2">CBS 101986</strain>
    </source>
</reference>
<gene>
    <name evidence="1" type="ORF">D9619_004718</name>
</gene>
<organism evidence="1 2">
    <name type="scientific">Psilocybe cf. subviscida</name>
    <dbReference type="NCBI Taxonomy" id="2480587"/>
    <lineage>
        <taxon>Eukaryota</taxon>
        <taxon>Fungi</taxon>
        <taxon>Dikarya</taxon>
        <taxon>Basidiomycota</taxon>
        <taxon>Agaricomycotina</taxon>
        <taxon>Agaricomycetes</taxon>
        <taxon>Agaricomycetidae</taxon>
        <taxon>Agaricales</taxon>
        <taxon>Agaricineae</taxon>
        <taxon>Strophariaceae</taxon>
        <taxon>Psilocybe</taxon>
    </lineage>
</organism>
<dbReference type="EMBL" id="JAACJJ010000014">
    <property type="protein sequence ID" value="KAF5327808.1"/>
    <property type="molecule type" value="Genomic_DNA"/>
</dbReference>
<proteinExistence type="predicted"/>
<dbReference type="AlphaFoldDB" id="A0A8H5F963"/>
<dbReference type="InterPro" id="IPR032675">
    <property type="entry name" value="LRR_dom_sf"/>
</dbReference>